<evidence type="ECO:0000256" key="1">
    <source>
        <dbReference type="ARBA" id="ARBA00001936"/>
    </source>
</evidence>
<accession>A0A7S3P451</accession>
<comment type="cofactor">
    <cofactor evidence="7">
        <name>Mg(2+)</name>
        <dbReference type="ChEBI" id="CHEBI:18420"/>
    </cofactor>
    <cofactor evidence="7">
        <name>Mn(2+)</name>
        <dbReference type="ChEBI" id="CHEBI:29035"/>
    </cofactor>
    <text evidence="7">Divalent metal cations. Prefers magnesium or manganese.</text>
</comment>
<dbReference type="EMBL" id="HBIM01002217">
    <property type="protein sequence ID" value="CAE0403749.1"/>
    <property type="molecule type" value="Transcribed_RNA"/>
</dbReference>
<dbReference type="SMART" id="SM01274">
    <property type="entry name" value="malic"/>
    <property type="match status" value="1"/>
</dbReference>
<dbReference type="GO" id="GO:0006108">
    <property type="term" value="P:malate metabolic process"/>
    <property type="evidence" value="ECO:0007669"/>
    <property type="project" value="TreeGrafter"/>
</dbReference>
<comment type="cofactor">
    <cofactor evidence="1">
        <name>Mn(2+)</name>
        <dbReference type="ChEBI" id="CHEBI:29035"/>
    </cofactor>
</comment>
<dbReference type="AlphaFoldDB" id="A0A7S3P451"/>
<dbReference type="GO" id="GO:0046872">
    <property type="term" value="F:metal ion binding"/>
    <property type="evidence" value="ECO:0007669"/>
    <property type="project" value="UniProtKB-KW"/>
</dbReference>
<feature type="binding site" evidence="6">
    <location>
        <position position="147"/>
    </location>
    <ligand>
        <name>(S)-malate</name>
        <dbReference type="ChEBI" id="CHEBI:15589"/>
    </ligand>
</feature>
<dbReference type="InterPro" id="IPR036291">
    <property type="entry name" value="NAD(P)-bd_dom_sf"/>
</dbReference>
<evidence type="ECO:0000259" key="9">
    <source>
        <dbReference type="SMART" id="SM00919"/>
    </source>
</evidence>
<dbReference type="InterPro" id="IPR012302">
    <property type="entry name" value="Malic_NAD-bd"/>
</dbReference>
<dbReference type="SUPFAM" id="SSF53223">
    <property type="entry name" value="Aminoacid dehydrogenase-like, N-terminal domain"/>
    <property type="match status" value="1"/>
</dbReference>
<dbReference type="Gene3D" id="3.40.50.720">
    <property type="entry name" value="NAD(P)-binding Rossmann-like Domain"/>
    <property type="match status" value="1"/>
</dbReference>
<evidence type="ECO:0000256" key="8">
    <source>
        <dbReference type="RuleBase" id="RU003426"/>
    </source>
</evidence>
<feature type="binding site" evidence="7">
    <location>
        <position position="237"/>
    </location>
    <ligand>
        <name>a divalent metal cation</name>
        <dbReference type="ChEBI" id="CHEBI:60240"/>
    </ligand>
</feature>
<keyword evidence="4 8" id="KW-0560">Oxidoreductase</keyword>
<feature type="binding site" evidence="7">
    <location>
        <position position="238"/>
    </location>
    <ligand>
        <name>a divalent metal cation</name>
        <dbReference type="ChEBI" id="CHEBI:60240"/>
    </ligand>
</feature>
<protein>
    <recommendedName>
        <fullName evidence="8">Malic enzyme</fullName>
    </recommendedName>
</protein>
<dbReference type="InterPro" id="IPR015884">
    <property type="entry name" value="Malic_enzyme_CS"/>
</dbReference>
<feature type="domain" description="Malic enzyme N-terminal" evidence="10">
    <location>
        <begin position="71"/>
        <end position="252"/>
    </location>
</feature>
<evidence type="ECO:0000256" key="4">
    <source>
        <dbReference type="ARBA" id="ARBA00023002"/>
    </source>
</evidence>
<organism evidence="11">
    <name type="scientific">Amphora coffeiformis</name>
    <dbReference type="NCBI Taxonomy" id="265554"/>
    <lineage>
        <taxon>Eukaryota</taxon>
        <taxon>Sar</taxon>
        <taxon>Stramenopiles</taxon>
        <taxon>Ochrophyta</taxon>
        <taxon>Bacillariophyta</taxon>
        <taxon>Bacillariophyceae</taxon>
        <taxon>Bacillariophycidae</taxon>
        <taxon>Thalassiophysales</taxon>
        <taxon>Catenulaceae</taxon>
        <taxon>Amphora</taxon>
    </lineage>
</organism>
<name>A0A7S3P451_9STRA</name>
<dbReference type="PRINTS" id="PR00072">
    <property type="entry name" value="MALOXRDTASE"/>
</dbReference>
<feature type="domain" description="Malic enzyme NAD-binding" evidence="9">
    <location>
        <begin position="262"/>
        <end position="517"/>
    </location>
</feature>
<dbReference type="Pfam" id="PF03949">
    <property type="entry name" value="Malic_M"/>
    <property type="match status" value="1"/>
</dbReference>
<evidence type="ECO:0000313" key="11">
    <source>
        <dbReference type="EMBL" id="CAE0403749.1"/>
    </source>
</evidence>
<evidence type="ECO:0000256" key="6">
    <source>
        <dbReference type="PIRSR" id="PIRSR000106-2"/>
    </source>
</evidence>
<evidence type="ECO:0000256" key="3">
    <source>
        <dbReference type="ARBA" id="ARBA00022723"/>
    </source>
</evidence>
<gene>
    <name evidence="11" type="ORF">ACOF00016_LOCUS1939</name>
</gene>
<dbReference type="GO" id="GO:0004473">
    <property type="term" value="F:malate dehydrogenase (decarboxylating) (NADP+) activity"/>
    <property type="evidence" value="ECO:0007669"/>
    <property type="project" value="TreeGrafter"/>
</dbReference>
<dbReference type="PANTHER" id="PTHR23406">
    <property type="entry name" value="MALIC ENZYME-RELATED"/>
    <property type="match status" value="1"/>
</dbReference>
<dbReference type="PANTHER" id="PTHR23406:SF90">
    <property type="entry name" value="MALIC ENZYME-RELATED"/>
    <property type="match status" value="1"/>
</dbReference>
<dbReference type="Pfam" id="PF00390">
    <property type="entry name" value="malic"/>
    <property type="match status" value="1"/>
</dbReference>
<keyword evidence="3 7" id="KW-0479">Metal-binding</keyword>
<feature type="active site" description="Proton donor" evidence="5">
    <location>
        <position position="94"/>
    </location>
</feature>
<feature type="binding site" evidence="6">
    <location>
        <position position="448"/>
    </location>
    <ligand>
        <name>(S)-malate</name>
        <dbReference type="ChEBI" id="CHEBI:15589"/>
    </ligand>
</feature>
<dbReference type="SMART" id="SM00919">
    <property type="entry name" value="Malic_M"/>
    <property type="match status" value="1"/>
</dbReference>
<dbReference type="InterPro" id="IPR001891">
    <property type="entry name" value="Malic_OxRdtase"/>
</dbReference>
<dbReference type="GO" id="GO:0051287">
    <property type="term" value="F:NAD binding"/>
    <property type="evidence" value="ECO:0007669"/>
    <property type="project" value="InterPro"/>
</dbReference>
<reference evidence="11" key="1">
    <citation type="submission" date="2021-01" db="EMBL/GenBank/DDBJ databases">
        <authorList>
            <person name="Corre E."/>
            <person name="Pelletier E."/>
            <person name="Niang G."/>
            <person name="Scheremetjew M."/>
            <person name="Finn R."/>
            <person name="Kale V."/>
            <person name="Holt S."/>
            <person name="Cochrane G."/>
            <person name="Meng A."/>
            <person name="Brown T."/>
            <person name="Cohen L."/>
        </authorList>
    </citation>
    <scope>NUCLEOTIDE SEQUENCE</scope>
    <source>
        <strain evidence="11">CCMP127</strain>
    </source>
</reference>
<dbReference type="NCBIfam" id="NF010052">
    <property type="entry name" value="PRK13529.1"/>
    <property type="match status" value="1"/>
</dbReference>
<dbReference type="InterPro" id="IPR037062">
    <property type="entry name" value="Malic_N_dom_sf"/>
</dbReference>
<dbReference type="SUPFAM" id="SSF51735">
    <property type="entry name" value="NAD(P)-binding Rossmann-fold domains"/>
    <property type="match status" value="1"/>
</dbReference>
<dbReference type="Gene3D" id="3.40.50.10380">
    <property type="entry name" value="Malic enzyme, N-terminal domain"/>
    <property type="match status" value="1"/>
</dbReference>
<evidence type="ECO:0000256" key="2">
    <source>
        <dbReference type="ARBA" id="ARBA00008785"/>
    </source>
</evidence>
<evidence type="ECO:0000256" key="7">
    <source>
        <dbReference type="PIRSR" id="PIRSR000106-3"/>
    </source>
</evidence>
<dbReference type="PIRSF" id="PIRSF000106">
    <property type="entry name" value="ME"/>
    <property type="match status" value="1"/>
</dbReference>
<comment type="similarity">
    <text evidence="2 8">Belongs to the malic enzymes family.</text>
</comment>
<dbReference type="CDD" id="cd05312">
    <property type="entry name" value="NAD_bind_1_malic_enz"/>
    <property type="match status" value="1"/>
</dbReference>
<dbReference type="InterPro" id="IPR012301">
    <property type="entry name" value="Malic_N_dom"/>
</dbReference>
<proteinExistence type="inferred from homology"/>
<feature type="binding site" evidence="7">
    <location>
        <position position="261"/>
    </location>
    <ligand>
        <name>a divalent metal cation</name>
        <dbReference type="ChEBI" id="CHEBI:60240"/>
    </ligand>
</feature>
<feature type="binding site" evidence="6">
    <location>
        <position position="404"/>
    </location>
    <ligand>
        <name>(S)-malate</name>
        <dbReference type="ChEBI" id="CHEBI:15589"/>
    </ligand>
</feature>
<dbReference type="InterPro" id="IPR046346">
    <property type="entry name" value="Aminoacid_DH-like_N_sf"/>
</dbReference>
<feature type="active site" description="Proton acceptor" evidence="5">
    <location>
        <position position="165"/>
    </location>
</feature>
<evidence type="ECO:0000256" key="5">
    <source>
        <dbReference type="PIRSR" id="PIRSR000106-1"/>
    </source>
</evidence>
<dbReference type="PROSITE" id="PS00331">
    <property type="entry name" value="MALIC_ENZYMES"/>
    <property type="match status" value="1"/>
</dbReference>
<evidence type="ECO:0000259" key="10">
    <source>
        <dbReference type="SMART" id="SM01274"/>
    </source>
</evidence>
<dbReference type="FunFam" id="3.40.50.720:FF:000060">
    <property type="entry name" value="Malic enzyme"/>
    <property type="match status" value="1"/>
</dbReference>
<sequence>MTRMLSGPTLLRDARYNKGTAFTEQERRLLKLDGLLPSHISTQDQQVKRCFDELDNCQTPFDKYIYMQSLSNRNQTLFFRVMQERLVDLMPIVYTPTVGEACQKFGHILRDTKGLYISLRQKGRIREVLENWPNRNVRGIVVTDGERILGLGDLGTFGMGIPIGKLQLYTACAGVDPNQLLPVCIDVGTNNQSLLADPLYTGLVQKRAGGQEYDEFIDEFVHAVKDKWGEHTLIQWEDFANHNAGRLLEKYQDTCCTFNDDMQGTASVTLAGILASNRISGKKLADHIVLLAGAGEAGLGIANLTAMALAEEAGISLQEARKSMYLVDSRGLITKDRPSGGISEEKSHFAHDCGKHIDNLTDAVKHLKPSILIGVTAKPGMFTEEIVKDMAANHEAPLIFPLSNPTSHAECTAEDAYKWTNGKCIFASGSPFQPVEWNGKTYVPGQGNNAYIFPGVALGILSTGARRVTDQHMLIAAKTLAGTVAQAEMDQGRVYPPLESIRKVSALIAAAVGEDVYRNNNATVFPEPSDMLKFMTDKQYDCKYPVYSCDHLNTHLVVTD</sequence>